<dbReference type="AlphaFoldDB" id="A0A0H5RD94"/>
<dbReference type="InterPro" id="IPR055308">
    <property type="entry name" value="TEX47-like"/>
</dbReference>
<name>A0A0H5RD94_9EUKA</name>
<proteinExistence type="predicted"/>
<reference evidence="2" key="1">
    <citation type="submission" date="2015-04" db="EMBL/GenBank/DDBJ databases">
        <title>The genome sequence of the plant pathogenic Rhizarian Plasmodiophora brassicae reveals insights in its biotrophic life cycle and the origin of chitin synthesis.</title>
        <authorList>
            <person name="Schwelm A."/>
            <person name="Fogelqvist J."/>
            <person name="Knaust A."/>
            <person name="Julke S."/>
            <person name="Lilja T."/>
            <person name="Dhandapani V."/>
            <person name="Bonilla-Rosso G."/>
            <person name="Karlsson M."/>
            <person name="Shevchenko A."/>
            <person name="Choi S.R."/>
            <person name="Kim H.G."/>
            <person name="Park J.Y."/>
            <person name="Lim Y.P."/>
            <person name="Ludwig-Muller J."/>
            <person name="Dixelius C."/>
        </authorList>
    </citation>
    <scope>NUCLEOTIDE SEQUENCE</scope>
    <source>
        <tissue evidence="2">Potato root galls</tissue>
    </source>
</reference>
<dbReference type="EMBL" id="HACM01011521">
    <property type="protein sequence ID" value="CRZ11963.1"/>
    <property type="molecule type" value="Transcribed_RNA"/>
</dbReference>
<dbReference type="PANTHER" id="PTHR34035:SF1">
    <property type="entry name" value="TESTIS-EXPRESSED PROTEIN 47"/>
    <property type="match status" value="1"/>
</dbReference>
<feature type="non-terminal residue" evidence="2">
    <location>
        <position position="256"/>
    </location>
</feature>
<accession>A0A0H5RD94</accession>
<evidence type="ECO:0000313" key="2">
    <source>
        <dbReference type="EMBL" id="CRZ11963.1"/>
    </source>
</evidence>
<sequence length="256" mass="28505">MTVDAQLAHCTMSDPNLSATNPGLAQENRPTPRPATDSSRVSLLDLVKEGVRQQNATRVNRMVIAGELATNNEVQAFVNANSDIKGKIDGKITGIVFVVNKTAFIMVIEGLFDHLVAYINGLAASNMSTPFYSAARVLTSVEDVERMFPLWDLRLKRVPKAEQTDFSSENIAQAAFETVKLFLLLGLALQGLNKTKCSEFLDSQKREVTGSIPSSELLCFYAHNHQFFTIEDYLNDFYNNPVKIDLHGERIFPMEE</sequence>
<organism evidence="2">
    <name type="scientific">Spongospora subterranea</name>
    <dbReference type="NCBI Taxonomy" id="70186"/>
    <lineage>
        <taxon>Eukaryota</taxon>
        <taxon>Sar</taxon>
        <taxon>Rhizaria</taxon>
        <taxon>Endomyxa</taxon>
        <taxon>Phytomyxea</taxon>
        <taxon>Plasmodiophorida</taxon>
        <taxon>Plasmodiophoridae</taxon>
        <taxon>Spongospora</taxon>
    </lineage>
</organism>
<protein>
    <submittedName>
        <fullName evidence="2">Uncharacterized protein</fullName>
    </submittedName>
</protein>
<dbReference type="PANTHER" id="PTHR34035">
    <property type="entry name" value="TESTIS-EXPRESSED PROTEIN 47"/>
    <property type="match status" value="1"/>
</dbReference>
<feature type="region of interest" description="Disordered" evidence="1">
    <location>
        <begin position="12"/>
        <end position="39"/>
    </location>
</feature>
<evidence type="ECO:0000256" key="1">
    <source>
        <dbReference type="SAM" id="MobiDB-lite"/>
    </source>
</evidence>
<feature type="compositionally biased region" description="Polar residues" evidence="1">
    <location>
        <begin position="13"/>
        <end position="23"/>
    </location>
</feature>
<dbReference type="Pfam" id="PF24787">
    <property type="entry name" value="TEX47"/>
    <property type="match status" value="1"/>
</dbReference>